<dbReference type="AlphaFoldDB" id="A0A545T6B7"/>
<proteinExistence type="predicted"/>
<name>A0A545T6B7_9GAMM</name>
<gene>
    <name evidence="1" type="ORF">FKG94_18670</name>
</gene>
<evidence type="ECO:0000313" key="1">
    <source>
        <dbReference type="EMBL" id="TQV72712.1"/>
    </source>
</evidence>
<protein>
    <submittedName>
        <fullName evidence="1">Uncharacterized protein</fullName>
    </submittedName>
</protein>
<organism evidence="1 2">
    <name type="scientific">Exilibacterium tricleocarpae</name>
    <dbReference type="NCBI Taxonomy" id="2591008"/>
    <lineage>
        <taxon>Bacteria</taxon>
        <taxon>Pseudomonadati</taxon>
        <taxon>Pseudomonadota</taxon>
        <taxon>Gammaproteobacteria</taxon>
        <taxon>Cellvibrionales</taxon>
        <taxon>Cellvibrionaceae</taxon>
        <taxon>Exilibacterium</taxon>
    </lineage>
</organism>
<comment type="caution">
    <text evidence="1">The sequence shown here is derived from an EMBL/GenBank/DDBJ whole genome shotgun (WGS) entry which is preliminary data.</text>
</comment>
<dbReference type="OrthoDB" id="5730050at2"/>
<dbReference type="EMBL" id="VHSG01000019">
    <property type="protein sequence ID" value="TQV72712.1"/>
    <property type="molecule type" value="Genomic_DNA"/>
</dbReference>
<accession>A0A545T6B7</accession>
<evidence type="ECO:0000313" key="2">
    <source>
        <dbReference type="Proteomes" id="UP000319732"/>
    </source>
</evidence>
<dbReference type="RefSeq" id="WP_142928442.1">
    <property type="nucleotide sequence ID" value="NZ_ML660098.1"/>
</dbReference>
<dbReference type="Proteomes" id="UP000319732">
    <property type="component" value="Unassembled WGS sequence"/>
</dbReference>
<reference evidence="1 2" key="1">
    <citation type="submission" date="2019-06" db="EMBL/GenBank/DDBJ databases">
        <title>Whole genome sequence for Cellvibrionaceae sp. R142.</title>
        <authorList>
            <person name="Wang G."/>
        </authorList>
    </citation>
    <scope>NUCLEOTIDE SEQUENCE [LARGE SCALE GENOMIC DNA]</scope>
    <source>
        <strain evidence="1 2">R142</strain>
    </source>
</reference>
<keyword evidence="2" id="KW-1185">Reference proteome</keyword>
<sequence length="239" mass="26627">MSVTDQVNSRQKLADLHASPLRVLTEVTTAVDDPGGHRSRIEQACFGYHACNGIRIGSEAFCRNTNGTMNFDPIRVKVIATPSRARGTPTPQQALQRFDTSGGTDFWITTQESGCTVLIVDWGNNQYSMAHLQPYGASEYNYFSRHLLPHNTDIGVSRAASYLRDEAAATIHNSRIGGIEPLRYILAQSNHWNLAGGGRIQIIGVPQGSAWVFYIQQRDAAGTISVIQPQWEHWRWYQP</sequence>